<sequence length="117" mass="13312">MKDWSGYPLQPGEPEYTDDDRFWDGTRAYHLTSDRLWKRESDLLGAADVMVFNLLDCSPNPRVGSKRVATDAERRKIVTAGLVRFVDDEGGLQRWESEDGTVLALLIGELRSPRIPF</sequence>
<evidence type="ECO:0000313" key="1">
    <source>
        <dbReference type="EMBL" id="PRY15809.1"/>
    </source>
</evidence>
<dbReference type="Proteomes" id="UP000238083">
    <property type="component" value="Unassembled WGS sequence"/>
</dbReference>
<dbReference type="AlphaFoldDB" id="A0A2T0R4X4"/>
<dbReference type="OrthoDB" id="5192719at2"/>
<organism evidence="1 2">
    <name type="scientific">Kineococcus rhizosphaerae</name>
    <dbReference type="NCBI Taxonomy" id="559628"/>
    <lineage>
        <taxon>Bacteria</taxon>
        <taxon>Bacillati</taxon>
        <taxon>Actinomycetota</taxon>
        <taxon>Actinomycetes</taxon>
        <taxon>Kineosporiales</taxon>
        <taxon>Kineosporiaceae</taxon>
        <taxon>Kineococcus</taxon>
    </lineage>
</organism>
<reference evidence="1 2" key="1">
    <citation type="submission" date="2018-03" db="EMBL/GenBank/DDBJ databases">
        <title>Genomic Encyclopedia of Archaeal and Bacterial Type Strains, Phase II (KMG-II): from individual species to whole genera.</title>
        <authorList>
            <person name="Goeker M."/>
        </authorList>
    </citation>
    <scope>NUCLEOTIDE SEQUENCE [LARGE SCALE GENOMIC DNA]</scope>
    <source>
        <strain evidence="1 2">DSM 19711</strain>
    </source>
</reference>
<accession>A0A2T0R4X4</accession>
<protein>
    <submittedName>
        <fullName evidence="1">Uncharacterized protein</fullName>
    </submittedName>
</protein>
<comment type="caution">
    <text evidence="1">The sequence shown here is derived from an EMBL/GenBank/DDBJ whole genome shotgun (WGS) entry which is preliminary data.</text>
</comment>
<keyword evidence="2" id="KW-1185">Reference proteome</keyword>
<dbReference type="RefSeq" id="WP_106209512.1">
    <property type="nucleotide sequence ID" value="NZ_PVZF01000004.1"/>
</dbReference>
<proteinExistence type="predicted"/>
<evidence type="ECO:0000313" key="2">
    <source>
        <dbReference type="Proteomes" id="UP000238083"/>
    </source>
</evidence>
<gene>
    <name evidence="1" type="ORF">CLV37_10418</name>
</gene>
<dbReference type="EMBL" id="PVZF01000004">
    <property type="protein sequence ID" value="PRY15809.1"/>
    <property type="molecule type" value="Genomic_DNA"/>
</dbReference>
<name>A0A2T0R4X4_9ACTN</name>